<keyword evidence="2" id="KW-0408">Iron</keyword>
<evidence type="ECO:0000256" key="1">
    <source>
        <dbReference type="ARBA" id="ARBA00022434"/>
    </source>
</evidence>
<feature type="domain" description="Rubrerythrin diiron-binding" evidence="3">
    <location>
        <begin position="42"/>
        <end position="169"/>
    </location>
</feature>
<sequence>MPGDISKHTKYKAEGSYPEPKVEGKNIYYANLLLQDYAGAVSEFTAVSLYSYQHFVSDDRYKEFAEIIGQISITEMKHLELLGETIKLLGVKPAFVSSVCPCGKVWNAGYVNFADKIKAMLIEDIKAETEAIRNYRYHMSVIKDKYIRKLLARIIADEEVHLRIFKKLYDKFSRC</sequence>
<name>A0ABU4JV53_9CLOT</name>
<dbReference type="PANTHER" id="PTHR30295:SF0">
    <property type="entry name" value="BACTERIOFERRITIN"/>
    <property type="match status" value="1"/>
</dbReference>
<evidence type="ECO:0000313" key="4">
    <source>
        <dbReference type="EMBL" id="MDW8802027.1"/>
    </source>
</evidence>
<gene>
    <name evidence="4" type="ORF">P8V03_12790</name>
</gene>
<keyword evidence="5" id="KW-1185">Reference proteome</keyword>
<reference evidence="4 5" key="1">
    <citation type="submission" date="2023-04" db="EMBL/GenBank/DDBJ databases">
        <title>Clostridium tannerae sp. nov., isolated from the fecal material of an alpaca.</title>
        <authorList>
            <person name="Miller S."/>
            <person name="Hendry M."/>
            <person name="King J."/>
            <person name="Sankaranarayanan K."/>
            <person name="Lawson P.A."/>
        </authorList>
    </citation>
    <scope>NUCLEOTIDE SEQUENCE [LARGE SCALE GENOMIC DNA]</scope>
    <source>
        <strain evidence="4 5">A1-XYC3</strain>
    </source>
</reference>
<organism evidence="4 5">
    <name type="scientific">Clostridium tanneri</name>
    <dbReference type="NCBI Taxonomy" id="3037988"/>
    <lineage>
        <taxon>Bacteria</taxon>
        <taxon>Bacillati</taxon>
        <taxon>Bacillota</taxon>
        <taxon>Clostridia</taxon>
        <taxon>Eubacteriales</taxon>
        <taxon>Clostridiaceae</taxon>
        <taxon>Clostridium</taxon>
    </lineage>
</organism>
<evidence type="ECO:0000259" key="3">
    <source>
        <dbReference type="Pfam" id="PF02915"/>
    </source>
</evidence>
<proteinExistence type="predicted"/>
<dbReference type="Pfam" id="PF02915">
    <property type="entry name" value="Rubrerythrin"/>
    <property type="match status" value="1"/>
</dbReference>
<dbReference type="CDD" id="cd07908">
    <property type="entry name" value="Mn_catalase_like"/>
    <property type="match status" value="1"/>
</dbReference>
<accession>A0ABU4JV53</accession>
<comment type="caution">
    <text evidence="4">The sequence shown here is derived from an EMBL/GenBank/DDBJ whole genome shotgun (WGS) entry which is preliminary data.</text>
</comment>
<evidence type="ECO:0000256" key="2">
    <source>
        <dbReference type="ARBA" id="ARBA00023004"/>
    </source>
</evidence>
<dbReference type="SUPFAM" id="SSF47240">
    <property type="entry name" value="Ferritin-like"/>
    <property type="match status" value="1"/>
</dbReference>
<protein>
    <submittedName>
        <fullName evidence="4">Manganese catalase family protein</fullName>
    </submittedName>
</protein>
<dbReference type="InterPro" id="IPR009078">
    <property type="entry name" value="Ferritin-like_SF"/>
</dbReference>
<dbReference type="PANTHER" id="PTHR30295">
    <property type="entry name" value="BACTERIOFERRITIN"/>
    <property type="match status" value="1"/>
</dbReference>
<dbReference type="EMBL" id="JARUJP010000015">
    <property type="protein sequence ID" value="MDW8802027.1"/>
    <property type="molecule type" value="Genomic_DNA"/>
</dbReference>
<dbReference type="Gene3D" id="1.20.1260.10">
    <property type="match status" value="2"/>
</dbReference>
<keyword evidence="1" id="KW-0409">Iron storage</keyword>
<dbReference type="Proteomes" id="UP001281656">
    <property type="component" value="Unassembled WGS sequence"/>
</dbReference>
<dbReference type="InterPro" id="IPR003251">
    <property type="entry name" value="Rr_diiron-bd_dom"/>
</dbReference>
<dbReference type="RefSeq" id="WP_261672762.1">
    <property type="nucleotide sequence ID" value="NZ_JARUJP010000015.1"/>
</dbReference>
<evidence type="ECO:0000313" key="5">
    <source>
        <dbReference type="Proteomes" id="UP001281656"/>
    </source>
</evidence>
<dbReference type="InterPro" id="IPR012347">
    <property type="entry name" value="Ferritin-like"/>
</dbReference>